<proteinExistence type="predicted"/>
<evidence type="ECO:0000256" key="1">
    <source>
        <dbReference type="SAM" id="MobiDB-lite"/>
    </source>
</evidence>
<sequence>MYGEFYPTGYYGATPQMQDRLAMLEQQRQVQRPPQPMSVRGHLVTGIEEARAAQVMLDGTPSYFPSPAEGKIYEKSIDLNGMPVFKVYVVSKEPPKQEAAPAGALAALQAKVEEMEKTLNSMKEEKDHESVPVNRHAATGTKSRRNDPADGGN</sequence>
<reference evidence="2" key="1">
    <citation type="journal article" date="2021" name="Proc. Natl. Acad. Sci. U.S.A.">
        <title>A Catalog of Tens of Thousands of Viruses from Human Metagenomes Reveals Hidden Associations with Chronic Diseases.</title>
        <authorList>
            <person name="Tisza M.J."/>
            <person name="Buck C.B."/>
        </authorList>
    </citation>
    <scope>NUCLEOTIDE SEQUENCE</scope>
    <source>
        <strain evidence="2">CtNrE4</strain>
    </source>
</reference>
<evidence type="ECO:0000313" key="2">
    <source>
        <dbReference type="EMBL" id="DAF91332.1"/>
    </source>
</evidence>
<dbReference type="EMBL" id="BK016050">
    <property type="protein sequence ID" value="DAF91332.1"/>
    <property type="molecule type" value="Genomic_DNA"/>
</dbReference>
<feature type="compositionally biased region" description="Basic and acidic residues" evidence="1">
    <location>
        <begin position="117"/>
        <end position="130"/>
    </location>
</feature>
<feature type="compositionally biased region" description="Basic and acidic residues" evidence="1">
    <location>
        <begin position="144"/>
        <end position="153"/>
    </location>
</feature>
<organism evidence="2">
    <name type="scientific">Myoviridae sp. ctNrE4</name>
    <dbReference type="NCBI Taxonomy" id="2825092"/>
    <lineage>
        <taxon>Viruses</taxon>
        <taxon>Duplodnaviria</taxon>
        <taxon>Heunggongvirae</taxon>
        <taxon>Uroviricota</taxon>
        <taxon>Caudoviricetes</taxon>
    </lineage>
</organism>
<feature type="region of interest" description="Disordered" evidence="1">
    <location>
        <begin position="117"/>
        <end position="153"/>
    </location>
</feature>
<protein>
    <submittedName>
        <fullName evidence="2">Uncharacterized protein</fullName>
    </submittedName>
</protein>
<name>A0A8S5UA44_9CAUD</name>
<accession>A0A8S5UA44</accession>